<gene>
    <name evidence="1" type="ORF">METZ01_LOCUS201396</name>
</gene>
<proteinExistence type="predicted"/>
<name>A0A382EDY9_9ZZZZ</name>
<dbReference type="InterPro" id="IPR018724">
    <property type="entry name" value="2OG-Fe_dioxygenase"/>
</dbReference>
<sequence>VDEIKSSFNDLPETDHVDGNYRLRKYLKVKMKKDHPSSETWPLNNYLIEPLADTTFTQSKKYNTHQGGTVRKFEPVDTKVIESNAMYELLRAFYDACELDNDVIVDIHQMRVLCQGGATQMSPEGWHQDGFNCVTIIGIDRCNIIGGELMASDSKTNPPFMTAPLDSGTMLIIDDDYLWHNARSIQPLDDTKPAYFDSLIFLAKKTV</sequence>
<evidence type="ECO:0000313" key="1">
    <source>
        <dbReference type="EMBL" id="SVB48542.1"/>
    </source>
</evidence>
<dbReference type="Pfam" id="PF10014">
    <property type="entry name" value="2OG-Fe_Oxy_2"/>
    <property type="match status" value="1"/>
</dbReference>
<dbReference type="AlphaFoldDB" id="A0A382EDY9"/>
<dbReference type="EMBL" id="UINC01043882">
    <property type="protein sequence ID" value="SVB48542.1"/>
    <property type="molecule type" value="Genomic_DNA"/>
</dbReference>
<accession>A0A382EDY9</accession>
<dbReference type="GO" id="GO:0051213">
    <property type="term" value="F:dioxygenase activity"/>
    <property type="evidence" value="ECO:0007669"/>
    <property type="project" value="InterPro"/>
</dbReference>
<evidence type="ECO:0008006" key="2">
    <source>
        <dbReference type="Google" id="ProtNLM"/>
    </source>
</evidence>
<feature type="non-terminal residue" evidence="1">
    <location>
        <position position="1"/>
    </location>
</feature>
<dbReference type="Gene3D" id="2.60.120.620">
    <property type="entry name" value="q2cbj1_9rhob like domain"/>
    <property type="match status" value="1"/>
</dbReference>
<protein>
    <recommendedName>
        <fullName evidence="2">Agglutination protein</fullName>
    </recommendedName>
</protein>
<reference evidence="1" key="1">
    <citation type="submission" date="2018-05" db="EMBL/GenBank/DDBJ databases">
        <authorList>
            <person name="Lanie J.A."/>
            <person name="Ng W.-L."/>
            <person name="Kazmierczak K.M."/>
            <person name="Andrzejewski T.M."/>
            <person name="Davidsen T.M."/>
            <person name="Wayne K.J."/>
            <person name="Tettelin H."/>
            <person name="Glass J.I."/>
            <person name="Rusch D."/>
            <person name="Podicherti R."/>
            <person name="Tsui H.-C.T."/>
            <person name="Winkler M.E."/>
        </authorList>
    </citation>
    <scope>NUCLEOTIDE SEQUENCE</scope>
</reference>
<organism evidence="1">
    <name type="scientific">marine metagenome</name>
    <dbReference type="NCBI Taxonomy" id="408172"/>
    <lineage>
        <taxon>unclassified sequences</taxon>
        <taxon>metagenomes</taxon>
        <taxon>ecological metagenomes</taxon>
    </lineage>
</organism>